<dbReference type="GO" id="GO:0005737">
    <property type="term" value="C:cytoplasm"/>
    <property type="evidence" value="ECO:0007669"/>
    <property type="project" value="TreeGrafter"/>
</dbReference>
<dbReference type="PANTHER" id="PTHR31213">
    <property type="entry name" value="OS08G0374000 PROTEIN-RELATED"/>
    <property type="match status" value="1"/>
</dbReference>
<proteinExistence type="inferred from homology"/>
<evidence type="ECO:0000313" key="6">
    <source>
        <dbReference type="Proteomes" id="UP001177140"/>
    </source>
</evidence>
<feature type="compositionally biased region" description="Polar residues" evidence="3">
    <location>
        <begin position="1"/>
        <end position="13"/>
    </location>
</feature>
<evidence type="ECO:0000313" key="5">
    <source>
        <dbReference type="EMBL" id="MCL7035061.1"/>
    </source>
</evidence>
<comment type="caution">
    <text evidence="5">The sequence shown here is derived from an EMBL/GenBank/DDBJ whole genome shotgun (WGS) entry which is preliminary data.</text>
</comment>
<dbReference type="GO" id="GO:0009738">
    <property type="term" value="P:abscisic acid-activated signaling pathway"/>
    <property type="evidence" value="ECO:0007669"/>
    <property type="project" value="TreeGrafter"/>
</dbReference>
<dbReference type="AlphaFoldDB" id="A0AA41V8R3"/>
<dbReference type="InterPro" id="IPR000916">
    <property type="entry name" value="Bet_v_I/MLP"/>
</dbReference>
<comment type="similarity">
    <text evidence="1">Belongs to the BetVI family.</text>
</comment>
<dbReference type="Gene3D" id="3.30.530.20">
    <property type="match status" value="1"/>
</dbReference>
<dbReference type="GO" id="GO:0006952">
    <property type="term" value="P:defense response"/>
    <property type="evidence" value="ECO:0007669"/>
    <property type="project" value="InterPro"/>
</dbReference>
<dbReference type="GO" id="GO:0005634">
    <property type="term" value="C:nucleus"/>
    <property type="evidence" value="ECO:0007669"/>
    <property type="project" value="TreeGrafter"/>
</dbReference>
<dbReference type="Pfam" id="PF00407">
    <property type="entry name" value="Bet_v_1"/>
    <property type="match status" value="1"/>
</dbReference>
<dbReference type="CDD" id="cd07816">
    <property type="entry name" value="Bet_v1-like"/>
    <property type="match status" value="1"/>
</dbReference>
<dbReference type="GO" id="GO:0010427">
    <property type="term" value="F:abscisic acid binding"/>
    <property type="evidence" value="ECO:0007669"/>
    <property type="project" value="TreeGrafter"/>
</dbReference>
<organism evidence="5 6">
    <name type="scientific">Papaver nudicaule</name>
    <name type="common">Iceland poppy</name>
    <dbReference type="NCBI Taxonomy" id="74823"/>
    <lineage>
        <taxon>Eukaryota</taxon>
        <taxon>Viridiplantae</taxon>
        <taxon>Streptophyta</taxon>
        <taxon>Embryophyta</taxon>
        <taxon>Tracheophyta</taxon>
        <taxon>Spermatophyta</taxon>
        <taxon>Magnoliopsida</taxon>
        <taxon>Ranunculales</taxon>
        <taxon>Papaveraceae</taxon>
        <taxon>Papaveroideae</taxon>
        <taxon>Papaver</taxon>
    </lineage>
</organism>
<dbReference type="InterPro" id="IPR023393">
    <property type="entry name" value="START-like_dom_sf"/>
</dbReference>
<feature type="region of interest" description="Disordered" evidence="3">
    <location>
        <begin position="1"/>
        <end position="25"/>
    </location>
</feature>
<gene>
    <name evidence="5" type="ORF">MKW94_029547</name>
</gene>
<evidence type="ECO:0000256" key="1">
    <source>
        <dbReference type="ARBA" id="ARBA00009744"/>
    </source>
</evidence>
<name>A0AA41V8R3_PAPNU</name>
<keyword evidence="6" id="KW-1185">Reference proteome</keyword>
<dbReference type="PANTHER" id="PTHR31213:SF19">
    <property type="entry name" value="BET V I_MAJOR LATEX PROTEIN DOMAIN-CONTAINING PROTEIN"/>
    <property type="match status" value="1"/>
</dbReference>
<feature type="domain" description="Bet v I/Major latex protein" evidence="4">
    <location>
        <begin position="33"/>
        <end position="178"/>
    </location>
</feature>
<accession>A0AA41V8R3</accession>
<evidence type="ECO:0000259" key="4">
    <source>
        <dbReference type="Pfam" id="PF00407"/>
    </source>
</evidence>
<dbReference type="EMBL" id="JAJJMA010152845">
    <property type="protein sequence ID" value="MCL7035061.1"/>
    <property type="molecule type" value="Genomic_DNA"/>
</dbReference>
<evidence type="ECO:0000256" key="2">
    <source>
        <dbReference type="ARBA" id="ARBA00022589"/>
    </source>
</evidence>
<dbReference type="Proteomes" id="UP001177140">
    <property type="component" value="Unassembled WGS sequence"/>
</dbReference>
<keyword evidence="2" id="KW-0017">Alkaloid metabolism</keyword>
<sequence length="186" mass="20081">MSAQSGIQKSSAGDNGFPGTSIIPDPKGDSVRYELVNEIEVQASASSIWDVYSSKDLPKLIVKLLPQVFDRIDYVSGDGSVGTVVHVVFAPGSVPQSYSEMFKTIDHVNRLKEVKQVSGGYLAMGVTSYMDKFKIISTGPNSCIIRSTTEYEVPDHLAAEMAKRISVQGLVTMANAIVKYVQAGTQ</sequence>
<reference evidence="5" key="1">
    <citation type="submission" date="2022-03" db="EMBL/GenBank/DDBJ databases">
        <title>A functionally conserved STORR gene fusion in Papaver species that diverged 16.8 million years ago.</title>
        <authorList>
            <person name="Catania T."/>
        </authorList>
    </citation>
    <scope>NUCLEOTIDE SEQUENCE</scope>
    <source>
        <strain evidence="5">S-191538</strain>
    </source>
</reference>
<dbReference type="GO" id="GO:0009820">
    <property type="term" value="P:alkaloid metabolic process"/>
    <property type="evidence" value="ECO:0007669"/>
    <property type="project" value="UniProtKB-KW"/>
</dbReference>
<dbReference type="SUPFAM" id="SSF55961">
    <property type="entry name" value="Bet v1-like"/>
    <property type="match status" value="1"/>
</dbReference>
<protein>
    <recommendedName>
        <fullName evidence="4">Bet v I/Major latex protein domain-containing protein</fullName>
    </recommendedName>
</protein>
<dbReference type="InterPro" id="IPR050279">
    <property type="entry name" value="Plant_def-hormone_signal"/>
</dbReference>
<evidence type="ECO:0000256" key="3">
    <source>
        <dbReference type="SAM" id="MobiDB-lite"/>
    </source>
</evidence>
<dbReference type="GO" id="GO:0038023">
    <property type="term" value="F:signaling receptor activity"/>
    <property type="evidence" value="ECO:0007669"/>
    <property type="project" value="TreeGrafter"/>
</dbReference>
<dbReference type="GO" id="GO:0004864">
    <property type="term" value="F:protein phosphatase inhibitor activity"/>
    <property type="evidence" value="ECO:0007669"/>
    <property type="project" value="TreeGrafter"/>
</dbReference>